<evidence type="ECO:0000313" key="2">
    <source>
        <dbReference type="Proteomes" id="UP001057375"/>
    </source>
</evidence>
<sequence>MEKSHEELEHDKDPKLTIDSLLSELTDALAEVGLGGRVERMIQSNPECIKDESPIWRSIYKDMDEDVKKQFQKEYSELWELFQTIHPIQKKE</sequence>
<keyword evidence="2" id="KW-1185">Reference proteome</keyword>
<organism evidence="1 2">
    <name type="scientific">Aduncisulcus paluster</name>
    <dbReference type="NCBI Taxonomy" id="2918883"/>
    <lineage>
        <taxon>Eukaryota</taxon>
        <taxon>Metamonada</taxon>
        <taxon>Carpediemonas-like organisms</taxon>
        <taxon>Aduncisulcus</taxon>
    </lineage>
</organism>
<proteinExistence type="predicted"/>
<accession>A0ABQ5KK98</accession>
<gene>
    <name evidence="1" type="ORF">ADUPG1_006970</name>
</gene>
<protein>
    <submittedName>
        <fullName evidence="1">Uncharacterized protein</fullName>
    </submittedName>
</protein>
<evidence type="ECO:0000313" key="1">
    <source>
        <dbReference type="EMBL" id="GKT32930.1"/>
    </source>
</evidence>
<dbReference type="Proteomes" id="UP001057375">
    <property type="component" value="Unassembled WGS sequence"/>
</dbReference>
<comment type="caution">
    <text evidence="1">The sequence shown here is derived from an EMBL/GenBank/DDBJ whole genome shotgun (WGS) entry which is preliminary data.</text>
</comment>
<reference evidence="1" key="1">
    <citation type="submission" date="2022-03" db="EMBL/GenBank/DDBJ databases">
        <title>Draft genome sequence of Aduncisulcus paluster, a free-living microaerophilic Fornicata.</title>
        <authorList>
            <person name="Yuyama I."/>
            <person name="Kume K."/>
            <person name="Tamura T."/>
            <person name="Inagaki Y."/>
            <person name="Hashimoto T."/>
        </authorList>
    </citation>
    <scope>NUCLEOTIDE SEQUENCE</scope>
    <source>
        <strain evidence="1">NY0171</strain>
    </source>
</reference>
<dbReference type="EMBL" id="BQXS01010089">
    <property type="protein sequence ID" value="GKT32930.1"/>
    <property type="molecule type" value="Genomic_DNA"/>
</dbReference>
<name>A0ABQ5KK98_9EUKA</name>